<accession>A0A9W8M9T8</accession>
<protein>
    <submittedName>
        <fullName evidence="2">Uncharacterized protein</fullName>
    </submittedName>
</protein>
<dbReference type="OrthoDB" id="60033at2759"/>
<proteinExistence type="predicted"/>
<dbReference type="EMBL" id="JANBPK010001521">
    <property type="protein sequence ID" value="KAJ2922027.1"/>
    <property type="molecule type" value="Genomic_DNA"/>
</dbReference>
<feature type="compositionally biased region" description="Basic residues" evidence="1">
    <location>
        <begin position="8"/>
        <end position="18"/>
    </location>
</feature>
<feature type="compositionally biased region" description="Low complexity" evidence="1">
    <location>
        <begin position="24"/>
        <end position="33"/>
    </location>
</feature>
<feature type="region of interest" description="Disordered" evidence="1">
    <location>
        <begin position="1"/>
        <end position="33"/>
    </location>
</feature>
<organism evidence="2 3">
    <name type="scientific">Candolleomyces eurysporus</name>
    <dbReference type="NCBI Taxonomy" id="2828524"/>
    <lineage>
        <taxon>Eukaryota</taxon>
        <taxon>Fungi</taxon>
        <taxon>Dikarya</taxon>
        <taxon>Basidiomycota</taxon>
        <taxon>Agaricomycotina</taxon>
        <taxon>Agaricomycetes</taxon>
        <taxon>Agaricomycetidae</taxon>
        <taxon>Agaricales</taxon>
        <taxon>Agaricineae</taxon>
        <taxon>Psathyrellaceae</taxon>
        <taxon>Candolleomyces</taxon>
    </lineage>
</organism>
<evidence type="ECO:0000256" key="1">
    <source>
        <dbReference type="SAM" id="MobiDB-lite"/>
    </source>
</evidence>
<dbReference type="AlphaFoldDB" id="A0A9W8M9T8"/>
<sequence length="180" mass="19931">MPAATPAKRARQRANRAARKAEEATNTDATATVTETLPVDDSLCDDTNHLTPSSSSIPAFISPDNVEHVAIWKAAVAEAFERGLKAGIELAEKQMTERFTQLEDRERRNRRIALSAEGVGRESGVNEERARWLAIYPDTIFSEFNEEIFPETVPLAAAALPPQPITHDLLTNKRDVNPNR</sequence>
<evidence type="ECO:0000313" key="2">
    <source>
        <dbReference type="EMBL" id="KAJ2922027.1"/>
    </source>
</evidence>
<comment type="caution">
    <text evidence="2">The sequence shown here is derived from an EMBL/GenBank/DDBJ whole genome shotgun (WGS) entry which is preliminary data.</text>
</comment>
<dbReference type="Proteomes" id="UP001140091">
    <property type="component" value="Unassembled WGS sequence"/>
</dbReference>
<evidence type="ECO:0000313" key="3">
    <source>
        <dbReference type="Proteomes" id="UP001140091"/>
    </source>
</evidence>
<keyword evidence="3" id="KW-1185">Reference proteome</keyword>
<name>A0A9W8M9T8_9AGAR</name>
<gene>
    <name evidence="2" type="ORF">H1R20_g15056</name>
</gene>
<reference evidence="2" key="1">
    <citation type="submission" date="2022-06" db="EMBL/GenBank/DDBJ databases">
        <title>Genome Sequence of Candolleomyces eurysporus.</title>
        <authorList>
            <person name="Buettner E."/>
        </authorList>
    </citation>
    <scope>NUCLEOTIDE SEQUENCE</scope>
    <source>
        <strain evidence="2">VTCC 930004</strain>
    </source>
</reference>
<feature type="non-terminal residue" evidence="2">
    <location>
        <position position="1"/>
    </location>
</feature>